<comment type="caution">
    <text evidence="1">The sequence shown here is derived from an EMBL/GenBank/DDBJ whole genome shotgun (WGS) entry which is preliminary data.</text>
</comment>
<reference evidence="1" key="1">
    <citation type="submission" date="2021-06" db="EMBL/GenBank/DDBJ databases">
        <authorList>
            <person name="Kallberg Y."/>
            <person name="Tangrot J."/>
            <person name="Rosling A."/>
        </authorList>
    </citation>
    <scope>NUCLEOTIDE SEQUENCE</scope>
    <source>
        <strain evidence="1">MA461A</strain>
    </source>
</reference>
<sequence>TYSEIGSITEDFNQLKMFYQSKKDYKIEIKDIFETNKLGSENTNNIDNNKEIQYFNNQVLTSAQIKKFKKIFLQSNIKKNNKEQEVN</sequence>
<gene>
    <name evidence="1" type="ORF">RPERSI_LOCUS5124</name>
</gene>
<protein>
    <submittedName>
        <fullName evidence="1">32686_t:CDS:1</fullName>
    </submittedName>
</protein>
<evidence type="ECO:0000313" key="1">
    <source>
        <dbReference type="EMBL" id="CAG8580473.1"/>
    </source>
</evidence>
<organism evidence="1 2">
    <name type="scientific">Racocetra persica</name>
    <dbReference type="NCBI Taxonomy" id="160502"/>
    <lineage>
        <taxon>Eukaryota</taxon>
        <taxon>Fungi</taxon>
        <taxon>Fungi incertae sedis</taxon>
        <taxon>Mucoromycota</taxon>
        <taxon>Glomeromycotina</taxon>
        <taxon>Glomeromycetes</taxon>
        <taxon>Diversisporales</taxon>
        <taxon>Gigasporaceae</taxon>
        <taxon>Racocetra</taxon>
    </lineage>
</organism>
<dbReference type="EMBL" id="CAJVQC010007521">
    <property type="protein sequence ID" value="CAG8580473.1"/>
    <property type="molecule type" value="Genomic_DNA"/>
</dbReference>
<evidence type="ECO:0000313" key="2">
    <source>
        <dbReference type="Proteomes" id="UP000789920"/>
    </source>
</evidence>
<accession>A0ACA9MAS9</accession>
<feature type="non-terminal residue" evidence="1">
    <location>
        <position position="1"/>
    </location>
</feature>
<proteinExistence type="predicted"/>
<dbReference type="Proteomes" id="UP000789920">
    <property type="component" value="Unassembled WGS sequence"/>
</dbReference>
<keyword evidence="2" id="KW-1185">Reference proteome</keyword>
<name>A0ACA9MAS9_9GLOM</name>